<name>A0A255Y5X6_9SPHN</name>
<dbReference type="InterPro" id="IPR042094">
    <property type="entry name" value="T2SS_GspF_sf"/>
</dbReference>
<evidence type="ECO:0000256" key="1">
    <source>
        <dbReference type="ARBA" id="ARBA00002684"/>
    </source>
</evidence>
<keyword evidence="8 12" id="KW-1133">Transmembrane helix</keyword>
<dbReference type="PROSITE" id="PS00874">
    <property type="entry name" value="T2SP_F"/>
    <property type="match status" value="1"/>
</dbReference>
<protein>
    <recommendedName>
        <fullName evidence="10">General secretion pathway protein F</fullName>
    </recommendedName>
</protein>
<keyword evidence="9 12" id="KW-0472">Membrane</keyword>
<keyword evidence="15" id="KW-1185">Reference proteome</keyword>
<sequence>MPDWAWEALDAAGQPRSGTARAASREAARADLLARKLFPTRLEPAAASPAPAGRRRLKPAALAVFTRQLATLAAVTPLEEALRTIRTQAQSEGGGGTAAIIANVHAAVVEGRRLSDALALEPASFPPLYRAMVAAGEGAGTLPQLLERVAESLEREAELRGKLQAALAYPAALSVVATLAVTALMAFVVPRIAEQFADIGQTLPLLTRIVVGLSHVIANWWWLMALLLAGMAALAARALADPATRRRFDAWALTLPVAGRLIRNWQSARLARTLAMMIASRLPIVDGLALTLPTIGNHEIRARVSQMAADISEGASLTAAMKRAAILPPLLVAMAAGGESAGRLDVMLDSGAAALEREHEAATRAALALLEPAIILVMGGAVAVIVLSILLPILQLESLASQ</sequence>
<dbReference type="PRINTS" id="PR00812">
    <property type="entry name" value="BCTERIALGSPF"/>
</dbReference>
<comment type="subcellular location">
    <subcellularLocation>
        <location evidence="2 11">Cell inner membrane</location>
        <topology evidence="2 11">Multi-pass membrane protein</topology>
    </subcellularLocation>
</comment>
<feature type="transmembrane region" description="Helical" evidence="12">
    <location>
        <begin position="167"/>
        <end position="189"/>
    </location>
</feature>
<dbReference type="InterPro" id="IPR001992">
    <property type="entry name" value="T2SS_GspF/T4SS_PilC_CS"/>
</dbReference>
<evidence type="ECO:0000256" key="3">
    <source>
        <dbReference type="ARBA" id="ARBA00005745"/>
    </source>
</evidence>
<evidence type="ECO:0000259" key="13">
    <source>
        <dbReference type="Pfam" id="PF00482"/>
    </source>
</evidence>
<organism evidence="14 15">
    <name type="scientific">Sandarakinorhabdus cyanobacteriorum</name>
    <dbReference type="NCBI Taxonomy" id="1981098"/>
    <lineage>
        <taxon>Bacteria</taxon>
        <taxon>Pseudomonadati</taxon>
        <taxon>Pseudomonadota</taxon>
        <taxon>Alphaproteobacteria</taxon>
        <taxon>Sphingomonadales</taxon>
        <taxon>Sphingosinicellaceae</taxon>
        <taxon>Sandarakinorhabdus</taxon>
    </lineage>
</organism>
<feature type="transmembrane region" description="Helical" evidence="12">
    <location>
        <begin position="220"/>
        <end position="240"/>
    </location>
</feature>
<evidence type="ECO:0000313" key="15">
    <source>
        <dbReference type="Proteomes" id="UP000216991"/>
    </source>
</evidence>
<dbReference type="Gene3D" id="1.20.81.30">
    <property type="entry name" value="Type II secretion system (T2SS), domain F"/>
    <property type="match status" value="2"/>
</dbReference>
<dbReference type="PANTHER" id="PTHR30012:SF0">
    <property type="entry name" value="TYPE II SECRETION SYSTEM PROTEIN F-RELATED"/>
    <property type="match status" value="1"/>
</dbReference>
<dbReference type="PANTHER" id="PTHR30012">
    <property type="entry name" value="GENERAL SECRETION PATHWAY PROTEIN"/>
    <property type="match status" value="1"/>
</dbReference>
<dbReference type="FunFam" id="1.20.81.30:FF:000001">
    <property type="entry name" value="Type II secretion system protein F"/>
    <property type="match status" value="2"/>
</dbReference>
<comment type="similarity">
    <text evidence="3 11">Belongs to the GSP F family.</text>
</comment>
<dbReference type="Proteomes" id="UP000216991">
    <property type="component" value="Unassembled WGS sequence"/>
</dbReference>
<evidence type="ECO:0000256" key="9">
    <source>
        <dbReference type="ARBA" id="ARBA00023136"/>
    </source>
</evidence>
<dbReference type="GO" id="GO:0005886">
    <property type="term" value="C:plasma membrane"/>
    <property type="evidence" value="ECO:0007669"/>
    <property type="project" value="UniProtKB-SubCell"/>
</dbReference>
<accession>A0A255Y5X6</accession>
<keyword evidence="6" id="KW-0997">Cell inner membrane</keyword>
<evidence type="ECO:0000256" key="4">
    <source>
        <dbReference type="ARBA" id="ARBA00022448"/>
    </source>
</evidence>
<dbReference type="OrthoDB" id="9805682at2"/>
<keyword evidence="5" id="KW-1003">Cell membrane</keyword>
<comment type="function">
    <text evidence="1">Component of the type II secretion system inner membrane complex required for the energy-dependent secretion of extracellular factors such as proteases and toxins from the periplasm.</text>
</comment>
<evidence type="ECO:0000256" key="8">
    <source>
        <dbReference type="ARBA" id="ARBA00022989"/>
    </source>
</evidence>
<evidence type="ECO:0000256" key="5">
    <source>
        <dbReference type="ARBA" id="ARBA00022475"/>
    </source>
</evidence>
<feature type="transmembrane region" description="Helical" evidence="12">
    <location>
        <begin position="373"/>
        <end position="394"/>
    </location>
</feature>
<evidence type="ECO:0000256" key="10">
    <source>
        <dbReference type="ARBA" id="ARBA00030750"/>
    </source>
</evidence>
<evidence type="ECO:0000313" key="14">
    <source>
        <dbReference type="EMBL" id="OYQ24025.1"/>
    </source>
</evidence>
<dbReference type="AlphaFoldDB" id="A0A255Y5X6"/>
<evidence type="ECO:0000256" key="11">
    <source>
        <dbReference type="RuleBase" id="RU003923"/>
    </source>
</evidence>
<feature type="domain" description="Type II secretion system protein GspF" evidence="13">
    <location>
        <begin position="271"/>
        <end position="392"/>
    </location>
</feature>
<evidence type="ECO:0000256" key="7">
    <source>
        <dbReference type="ARBA" id="ARBA00022692"/>
    </source>
</evidence>
<evidence type="ECO:0000256" key="2">
    <source>
        <dbReference type="ARBA" id="ARBA00004429"/>
    </source>
</evidence>
<reference evidence="14 15" key="1">
    <citation type="submission" date="2017-07" db="EMBL/GenBank/DDBJ databases">
        <title>Sandarakinorhabdus cyanobacteriorum sp. nov., a novel bacterium isolated from cyanobacterial aggregates in a eutrophic lake.</title>
        <authorList>
            <person name="Cai H."/>
        </authorList>
    </citation>
    <scope>NUCLEOTIDE SEQUENCE [LARGE SCALE GENOMIC DNA]</scope>
    <source>
        <strain evidence="14 15">TH057</strain>
    </source>
</reference>
<dbReference type="GO" id="GO:0015628">
    <property type="term" value="P:protein secretion by the type II secretion system"/>
    <property type="evidence" value="ECO:0007669"/>
    <property type="project" value="TreeGrafter"/>
</dbReference>
<keyword evidence="4 11" id="KW-0813">Transport</keyword>
<comment type="caution">
    <text evidence="14">The sequence shown here is derived from an EMBL/GenBank/DDBJ whole genome shotgun (WGS) entry which is preliminary data.</text>
</comment>
<keyword evidence="7 11" id="KW-0812">Transmembrane</keyword>
<dbReference type="InterPro" id="IPR003004">
    <property type="entry name" value="GspF/PilC"/>
</dbReference>
<evidence type="ECO:0000256" key="6">
    <source>
        <dbReference type="ARBA" id="ARBA00022519"/>
    </source>
</evidence>
<feature type="domain" description="Type II secretion system protein GspF" evidence="13">
    <location>
        <begin position="65"/>
        <end position="190"/>
    </location>
</feature>
<proteinExistence type="inferred from homology"/>
<dbReference type="InterPro" id="IPR018076">
    <property type="entry name" value="T2SS_GspF_dom"/>
</dbReference>
<evidence type="ECO:0000256" key="12">
    <source>
        <dbReference type="SAM" id="Phobius"/>
    </source>
</evidence>
<gene>
    <name evidence="14" type="ORF">CHU93_16505</name>
</gene>
<dbReference type="Pfam" id="PF00482">
    <property type="entry name" value="T2SSF"/>
    <property type="match status" value="2"/>
</dbReference>
<dbReference type="EMBL" id="NOXT01000126">
    <property type="protein sequence ID" value="OYQ24025.1"/>
    <property type="molecule type" value="Genomic_DNA"/>
</dbReference>
<dbReference type="RefSeq" id="WP_094475240.1">
    <property type="nucleotide sequence ID" value="NZ_NOXT01000126.1"/>
</dbReference>